<dbReference type="PROSITE" id="PS50109">
    <property type="entry name" value="HIS_KIN"/>
    <property type="match status" value="1"/>
</dbReference>
<dbReference type="InterPro" id="IPR003594">
    <property type="entry name" value="HATPase_dom"/>
</dbReference>
<evidence type="ECO:0008006" key="6">
    <source>
        <dbReference type="Google" id="ProtNLM"/>
    </source>
</evidence>
<dbReference type="PRINTS" id="PR00344">
    <property type="entry name" value="BCTRLSENSOR"/>
</dbReference>
<dbReference type="InterPro" id="IPR003661">
    <property type="entry name" value="HisK_dim/P_dom"/>
</dbReference>
<dbReference type="SUPFAM" id="SSF47384">
    <property type="entry name" value="Homodimeric domain of signal transducing histidine kinase"/>
    <property type="match status" value="1"/>
</dbReference>
<dbReference type="Pfam" id="PF00512">
    <property type="entry name" value="HisKA"/>
    <property type="match status" value="1"/>
</dbReference>
<dbReference type="SUPFAM" id="SSF54631">
    <property type="entry name" value="CBS-domain pair"/>
    <property type="match status" value="1"/>
</dbReference>
<evidence type="ECO:0000256" key="2">
    <source>
        <dbReference type="SAM" id="MobiDB-lite"/>
    </source>
</evidence>
<dbReference type="SMART" id="SM00387">
    <property type="entry name" value="HATPase_c"/>
    <property type="match status" value="1"/>
</dbReference>
<dbReference type="PANTHER" id="PTHR43065">
    <property type="entry name" value="SENSOR HISTIDINE KINASE"/>
    <property type="match status" value="1"/>
</dbReference>
<sequence length="450" mass="49735">MSAIQSLTALLKPVDPLSPEMTISDVADQLLLPDFKAFLSLPVVDNQQRPLGLVSRYRLQDIFMQRFGRDLWGKRSTTEAANPDSLVIPINTPLDEAARIVTAQLQYPITEDFILVDEAGRYQGLGTVLDLLKAMESRIDQRNRALNRALRELKNSQAHLIQSEKMASLGQMVAGVAHELNTPLGYVKNNVQLLRDLVQPLLELAEAQAQLSQCLNDPNTPTDTVEAVFARVQDATELASPATFEEDFTPLVDDTLYGLEQIGELAVSLKDFARLDRAMSEEIDLNECVRSALVIARNSLKDKAQVVTRLSDELPSITCTPSQINQVLLNMLTNAAQAMRGSGQILIKSWADTQRAYISIQDNGQGIPKAIQQRIFDPFFTTKAVGEGTGLGLAISYKIVQQHGGNIRFASEPGRGTRFVISLPLSQPASLQRQPQHRLPQHRLPLQRSA</sequence>
<dbReference type="CDD" id="cd16943">
    <property type="entry name" value="HATPase_AtoS-like"/>
    <property type="match status" value="1"/>
</dbReference>
<keyword evidence="1" id="KW-0597">Phosphoprotein</keyword>
<comment type="caution">
    <text evidence="5">The sequence shown here is derived from an EMBL/GenBank/DDBJ whole genome shotgun (WGS) entry which is preliminary data.</text>
</comment>
<gene>
    <name evidence="5" type="ORF">LCGC14_0048740</name>
</gene>
<evidence type="ECO:0000259" key="4">
    <source>
        <dbReference type="PROSITE" id="PS51371"/>
    </source>
</evidence>
<feature type="domain" description="Histidine kinase" evidence="3">
    <location>
        <begin position="175"/>
        <end position="427"/>
    </location>
</feature>
<dbReference type="EMBL" id="LAZR01000010">
    <property type="protein sequence ID" value="KKO08179.1"/>
    <property type="molecule type" value="Genomic_DNA"/>
</dbReference>
<dbReference type="InterPro" id="IPR000644">
    <property type="entry name" value="CBS_dom"/>
</dbReference>
<protein>
    <recommendedName>
        <fullName evidence="6">Histidine kinase domain-containing protein</fullName>
    </recommendedName>
</protein>
<dbReference type="InterPro" id="IPR036097">
    <property type="entry name" value="HisK_dim/P_sf"/>
</dbReference>
<proteinExistence type="predicted"/>
<dbReference type="InterPro" id="IPR036890">
    <property type="entry name" value="HATPase_C_sf"/>
</dbReference>
<dbReference type="PROSITE" id="PS51371">
    <property type="entry name" value="CBS"/>
    <property type="match status" value="2"/>
</dbReference>
<organism evidence="5">
    <name type="scientific">marine sediment metagenome</name>
    <dbReference type="NCBI Taxonomy" id="412755"/>
    <lineage>
        <taxon>unclassified sequences</taxon>
        <taxon>metagenomes</taxon>
        <taxon>ecological metagenomes</taxon>
    </lineage>
</organism>
<dbReference type="InterPro" id="IPR046342">
    <property type="entry name" value="CBS_dom_sf"/>
</dbReference>
<evidence type="ECO:0000259" key="3">
    <source>
        <dbReference type="PROSITE" id="PS50109"/>
    </source>
</evidence>
<dbReference type="Gene3D" id="3.30.565.10">
    <property type="entry name" value="Histidine kinase-like ATPase, C-terminal domain"/>
    <property type="match status" value="1"/>
</dbReference>
<dbReference type="Pfam" id="PF02518">
    <property type="entry name" value="HATPase_c"/>
    <property type="match status" value="1"/>
</dbReference>
<dbReference type="AlphaFoldDB" id="A0A0F9YTM8"/>
<dbReference type="CDD" id="cd00082">
    <property type="entry name" value="HisKA"/>
    <property type="match status" value="1"/>
</dbReference>
<dbReference type="InterPro" id="IPR005467">
    <property type="entry name" value="His_kinase_dom"/>
</dbReference>
<evidence type="ECO:0000256" key="1">
    <source>
        <dbReference type="ARBA" id="ARBA00022553"/>
    </source>
</evidence>
<feature type="region of interest" description="Disordered" evidence="2">
    <location>
        <begin position="427"/>
        <end position="450"/>
    </location>
</feature>
<evidence type="ECO:0000313" key="5">
    <source>
        <dbReference type="EMBL" id="KKO08179.1"/>
    </source>
</evidence>
<feature type="domain" description="CBS" evidence="4">
    <location>
        <begin position="81"/>
        <end position="141"/>
    </location>
</feature>
<dbReference type="SUPFAM" id="SSF55874">
    <property type="entry name" value="ATPase domain of HSP90 chaperone/DNA topoisomerase II/histidine kinase"/>
    <property type="match status" value="1"/>
</dbReference>
<dbReference type="PANTHER" id="PTHR43065:SF50">
    <property type="entry name" value="HISTIDINE KINASE"/>
    <property type="match status" value="1"/>
</dbReference>
<reference evidence="5" key="1">
    <citation type="journal article" date="2015" name="Nature">
        <title>Complex archaea that bridge the gap between prokaryotes and eukaryotes.</title>
        <authorList>
            <person name="Spang A."/>
            <person name="Saw J.H."/>
            <person name="Jorgensen S.L."/>
            <person name="Zaremba-Niedzwiedzka K."/>
            <person name="Martijn J."/>
            <person name="Lind A.E."/>
            <person name="van Eijk R."/>
            <person name="Schleper C."/>
            <person name="Guy L."/>
            <person name="Ettema T.J."/>
        </authorList>
    </citation>
    <scope>NUCLEOTIDE SEQUENCE</scope>
</reference>
<name>A0A0F9YTM8_9ZZZZ</name>
<dbReference type="Pfam" id="PF00571">
    <property type="entry name" value="CBS"/>
    <property type="match status" value="2"/>
</dbReference>
<dbReference type="Gene3D" id="3.10.580.10">
    <property type="entry name" value="CBS-domain"/>
    <property type="match status" value="1"/>
</dbReference>
<accession>A0A0F9YTM8</accession>
<dbReference type="GO" id="GO:0000155">
    <property type="term" value="F:phosphorelay sensor kinase activity"/>
    <property type="evidence" value="ECO:0007669"/>
    <property type="project" value="InterPro"/>
</dbReference>
<feature type="domain" description="CBS" evidence="4">
    <location>
        <begin position="10"/>
        <end position="71"/>
    </location>
</feature>
<dbReference type="Gene3D" id="1.10.287.130">
    <property type="match status" value="1"/>
</dbReference>
<dbReference type="InterPro" id="IPR004358">
    <property type="entry name" value="Sig_transdc_His_kin-like_C"/>
</dbReference>